<dbReference type="EC" id="5.2.1.8" evidence="3"/>
<dbReference type="InterPro" id="IPR023058">
    <property type="entry name" value="PPIase_PpiC_CS"/>
</dbReference>
<dbReference type="SUPFAM" id="SSF109998">
    <property type="entry name" value="Triger factor/SurA peptide-binding domain-like"/>
    <property type="match status" value="1"/>
</dbReference>
<dbReference type="Gene3D" id="3.10.50.40">
    <property type="match status" value="1"/>
</dbReference>
<reference evidence="11 12" key="1">
    <citation type="submission" date="2024-01" db="EMBL/GenBank/DDBJ databases">
        <title>Mesobacterium rodlantinim sp. nov., isolated from shallow sea hydrothermal systems off Kueishantao Island.</title>
        <authorList>
            <person name="Su Z."/>
            <person name="Tang K."/>
        </authorList>
    </citation>
    <scope>NUCLEOTIDE SEQUENCE [LARGE SCALE GENOMIC DNA]</scope>
    <source>
        <strain evidence="11 12">TK19101</strain>
    </source>
</reference>
<dbReference type="InterPro" id="IPR000297">
    <property type="entry name" value="PPIase_PpiC"/>
</dbReference>
<feature type="region of interest" description="Disordered" evidence="9">
    <location>
        <begin position="1"/>
        <end position="29"/>
    </location>
</feature>
<comment type="similarity">
    <text evidence="2">Belongs to the PpiC/parvulin rotamase family.</text>
</comment>
<keyword evidence="12" id="KW-1185">Reference proteome</keyword>
<proteinExistence type="inferred from homology"/>
<protein>
    <recommendedName>
        <fullName evidence="4">Parvulin-like PPIase</fullName>
        <ecNumber evidence="3">5.2.1.8</ecNumber>
    </recommendedName>
    <alternativeName>
        <fullName evidence="6">Peptidyl-prolyl cis-trans isomerase plp</fullName>
    </alternativeName>
    <alternativeName>
        <fullName evidence="7">Rotamase plp</fullName>
    </alternativeName>
</protein>
<evidence type="ECO:0000256" key="5">
    <source>
        <dbReference type="ARBA" id="ARBA00023110"/>
    </source>
</evidence>
<evidence type="ECO:0000259" key="10">
    <source>
        <dbReference type="PROSITE" id="PS50198"/>
    </source>
</evidence>
<evidence type="ECO:0000256" key="9">
    <source>
        <dbReference type="SAM" id="MobiDB-lite"/>
    </source>
</evidence>
<comment type="caution">
    <text evidence="11">The sequence shown here is derived from an EMBL/GenBank/DDBJ whole genome shotgun (WGS) entry which is preliminary data.</text>
</comment>
<name>A0ABU6HIF2_9RHOB</name>
<gene>
    <name evidence="11" type="ORF">VK792_09970</name>
</gene>
<evidence type="ECO:0000256" key="8">
    <source>
        <dbReference type="PROSITE-ProRule" id="PRU00278"/>
    </source>
</evidence>
<dbReference type="EMBL" id="JAYLLH010000011">
    <property type="protein sequence ID" value="MEC3861610.1"/>
    <property type="molecule type" value="Genomic_DNA"/>
</dbReference>
<organism evidence="11 12">
    <name type="scientific">Mesobacterium hydrothermale</name>
    <dbReference type="NCBI Taxonomy" id="3111907"/>
    <lineage>
        <taxon>Bacteria</taxon>
        <taxon>Pseudomonadati</taxon>
        <taxon>Pseudomonadota</taxon>
        <taxon>Alphaproteobacteria</taxon>
        <taxon>Rhodobacterales</taxon>
        <taxon>Roseobacteraceae</taxon>
        <taxon>Mesobacterium</taxon>
    </lineage>
</organism>
<keyword evidence="5 8" id="KW-0697">Rotamase</keyword>
<evidence type="ECO:0000256" key="6">
    <source>
        <dbReference type="ARBA" id="ARBA00030642"/>
    </source>
</evidence>
<dbReference type="InterPro" id="IPR046357">
    <property type="entry name" value="PPIase_dom_sf"/>
</dbReference>
<evidence type="ECO:0000256" key="2">
    <source>
        <dbReference type="ARBA" id="ARBA00007656"/>
    </source>
</evidence>
<dbReference type="PROSITE" id="PS01096">
    <property type="entry name" value="PPIC_PPIASE_1"/>
    <property type="match status" value="1"/>
</dbReference>
<dbReference type="PROSITE" id="PS50198">
    <property type="entry name" value="PPIC_PPIASE_2"/>
    <property type="match status" value="1"/>
</dbReference>
<evidence type="ECO:0000256" key="1">
    <source>
        <dbReference type="ARBA" id="ARBA00000971"/>
    </source>
</evidence>
<dbReference type="GO" id="GO:0003755">
    <property type="term" value="F:peptidyl-prolyl cis-trans isomerase activity"/>
    <property type="evidence" value="ECO:0007669"/>
    <property type="project" value="UniProtKB-EC"/>
</dbReference>
<accession>A0ABU6HIF2</accession>
<evidence type="ECO:0000313" key="12">
    <source>
        <dbReference type="Proteomes" id="UP001348149"/>
    </source>
</evidence>
<dbReference type="Pfam" id="PF00639">
    <property type="entry name" value="Rotamase"/>
    <property type="match status" value="1"/>
</dbReference>
<feature type="domain" description="PpiC" evidence="10">
    <location>
        <begin position="169"/>
        <end position="258"/>
    </location>
</feature>
<evidence type="ECO:0000256" key="3">
    <source>
        <dbReference type="ARBA" id="ARBA00013194"/>
    </source>
</evidence>
<dbReference type="PANTHER" id="PTHR47245:SF2">
    <property type="entry name" value="PEPTIDYL-PROLYL CIS-TRANS ISOMERASE HP_0175-RELATED"/>
    <property type="match status" value="1"/>
</dbReference>
<keyword evidence="8 11" id="KW-0413">Isomerase</keyword>
<evidence type="ECO:0000256" key="4">
    <source>
        <dbReference type="ARBA" id="ARBA00018370"/>
    </source>
</evidence>
<dbReference type="PANTHER" id="PTHR47245">
    <property type="entry name" value="PEPTIDYLPROLYL ISOMERASE"/>
    <property type="match status" value="1"/>
</dbReference>
<sequence length="316" mass="33534">MKQETTDRSASGDVRGGQSSVNAAHGRGRQEGPLMLKSVTRLSVFALAMAFALPVSAQDTPSSDTVIVSVNGTDITLGHMILMRNSLPEQYQRLSDDVLWDAILDQLIGQTLLSMDDAAVETKRVKLSLENEQRALLAAEAAASVAEAAVSDDTLQAAYDAKYANADLGLEYNASHILVDSEEEAQAIADEVNAGADFAAVAREKSTGPSGPNGGALGWFAAGMMVEPFQAAVEKLEVGQVSAPVKTQFGWHVIKLNETRQKAAPALDSVRAELADELQRAALTEKLDMLKSGATIVNGAEGIDKAQLRNLDLLED</sequence>
<dbReference type="SUPFAM" id="SSF54534">
    <property type="entry name" value="FKBP-like"/>
    <property type="match status" value="1"/>
</dbReference>
<dbReference type="Proteomes" id="UP001348149">
    <property type="component" value="Unassembled WGS sequence"/>
</dbReference>
<evidence type="ECO:0000313" key="11">
    <source>
        <dbReference type="EMBL" id="MEC3861610.1"/>
    </source>
</evidence>
<dbReference type="InterPro" id="IPR027304">
    <property type="entry name" value="Trigger_fact/SurA_dom_sf"/>
</dbReference>
<comment type="catalytic activity">
    <reaction evidence="1">
        <text>[protein]-peptidylproline (omega=180) = [protein]-peptidylproline (omega=0)</text>
        <dbReference type="Rhea" id="RHEA:16237"/>
        <dbReference type="Rhea" id="RHEA-COMP:10747"/>
        <dbReference type="Rhea" id="RHEA-COMP:10748"/>
        <dbReference type="ChEBI" id="CHEBI:83833"/>
        <dbReference type="ChEBI" id="CHEBI:83834"/>
        <dbReference type="EC" id="5.2.1.8"/>
    </reaction>
</comment>
<dbReference type="InterPro" id="IPR050245">
    <property type="entry name" value="PrsA_foldase"/>
</dbReference>
<evidence type="ECO:0000256" key="7">
    <source>
        <dbReference type="ARBA" id="ARBA00031484"/>
    </source>
</evidence>